<evidence type="ECO:0000259" key="5">
    <source>
        <dbReference type="PROSITE" id="PS50203"/>
    </source>
</evidence>
<feature type="compositionally biased region" description="Low complexity" evidence="4">
    <location>
        <begin position="227"/>
        <end position="267"/>
    </location>
</feature>
<evidence type="ECO:0000256" key="2">
    <source>
        <dbReference type="PIRSR" id="PIRSR622684-1"/>
    </source>
</evidence>
<dbReference type="CDD" id="cd00214">
    <property type="entry name" value="Calpain_III"/>
    <property type="match status" value="1"/>
</dbReference>
<dbReference type="Pfam" id="PF01067">
    <property type="entry name" value="Calpain_III"/>
    <property type="match status" value="1"/>
</dbReference>
<organism evidence="6 7">
    <name type="scientific">Cephus cinctus</name>
    <name type="common">Wheat stem sawfly</name>
    <dbReference type="NCBI Taxonomy" id="211228"/>
    <lineage>
        <taxon>Eukaryota</taxon>
        <taxon>Metazoa</taxon>
        <taxon>Ecdysozoa</taxon>
        <taxon>Arthropoda</taxon>
        <taxon>Hexapoda</taxon>
        <taxon>Insecta</taxon>
        <taxon>Pterygota</taxon>
        <taxon>Neoptera</taxon>
        <taxon>Endopterygota</taxon>
        <taxon>Hymenoptera</taxon>
        <taxon>Cephoidea</taxon>
        <taxon>Cephidae</taxon>
        <taxon>Cephus</taxon>
    </lineage>
</organism>
<dbReference type="Pfam" id="PF00648">
    <property type="entry name" value="Peptidase_C2"/>
    <property type="match status" value="1"/>
</dbReference>
<dbReference type="InterPro" id="IPR038765">
    <property type="entry name" value="Papain-like_cys_pep_sf"/>
</dbReference>
<dbReference type="PROSITE" id="PS50203">
    <property type="entry name" value="CALPAIN_CAT"/>
    <property type="match status" value="1"/>
</dbReference>
<evidence type="ECO:0000256" key="1">
    <source>
        <dbReference type="ARBA" id="ARBA00007623"/>
    </source>
</evidence>
<dbReference type="SUPFAM" id="SSF47473">
    <property type="entry name" value="EF-hand"/>
    <property type="match status" value="1"/>
</dbReference>
<dbReference type="InterPro" id="IPR033883">
    <property type="entry name" value="C2_III"/>
</dbReference>
<dbReference type="InterPro" id="IPR011992">
    <property type="entry name" value="EF-hand-dom_pair"/>
</dbReference>
<comment type="similarity">
    <text evidence="1">Belongs to the peptidase C2 family.</text>
</comment>
<dbReference type="SUPFAM" id="SSF49758">
    <property type="entry name" value="Calpain large subunit, middle domain (domain III)"/>
    <property type="match status" value="1"/>
</dbReference>
<dbReference type="SMART" id="SM00230">
    <property type="entry name" value="CysPc"/>
    <property type="match status" value="1"/>
</dbReference>
<name>A0AAJ7CEK8_CEPCN</name>
<dbReference type="InterPro" id="IPR001300">
    <property type="entry name" value="Peptidase_C2_calpain_cat"/>
</dbReference>
<dbReference type="CTD" id="32597"/>
<dbReference type="PANTHER" id="PTHR10183:SF394">
    <property type="entry name" value="CALPAIN-C"/>
    <property type="match status" value="1"/>
</dbReference>
<feature type="region of interest" description="Disordered" evidence="4">
    <location>
        <begin position="227"/>
        <end position="270"/>
    </location>
</feature>
<dbReference type="PRINTS" id="PR00704">
    <property type="entry name" value="CALPAIN"/>
</dbReference>
<dbReference type="InterPro" id="IPR036213">
    <property type="entry name" value="Calpain_III_sf"/>
</dbReference>
<dbReference type="InterPro" id="IPR022684">
    <property type="entry name" value="Calpain_cysteine_protease"/>
</dbReference>
<dbReference type="SMART" id="SM00720">
    <property type="entry name" value="calpain_III"/>
    <property type="match status" value="1"/>
</dbReference>
<dbReference type="RefSeq" id="XP_015608717.1">
    <property type="nucleotide sequence ID" value="XM_015753231.2"/>
</dbReference>
<evidence type="ECO:0000256" key="3">
    <source>
        <dbReference type="PROSITE-ProRule" id="PRU00239"/>
    </source>
</evidence>
<dbReference type="GO" id="GO:0004198">
    <property type="term" value="F:calcium-dependent cysteine-type endopeptidase activity"/>
    <property type="evidence" value="ECO:0007669"/>
    <property type="project" value="InterPro"/>
</dbReference>
<dbReference type="SUPFAM" id="SSF54001">
    <property type="entry name" value="Cysteine proteinases"/>
    <property type="match status" value="1"/>
</dbReference>
<dbReference type="GO" id="GO:0005737">
    <property type="term" value="C:cytoplasm"/>
    <property type="evidence" value="ECO:0007669"/>
    <property type="project" value="TreeGrafter"/>
</dbReference>
<dbReference type="GeneID" id="107274260"/>
<feature type="active site" evidence="2">
    <location>
        <position position="308"/>
    </location>
</feature>
<dbReference type="Gene3D" id="1.10.238.10">
    <property type="entry name" value="EF-hand"/>
    <property type="match status" value="1"/>
</dbReference>
<dbReference type="PANTHER" id="PTHR10183">
    <property type="entry name" value="CALPAIN"/>
    <property type="match status" value="1"/>
</dbReference>
<evidence type="ECO:0000256" key="4">
    <source>
        <dbReference type="SAM" id="MobiDB-lite"/>
    </source>
</evidence>
<feature type="domain" description="Calpain catalytic" evidence="5">
    <location>
        <begin position="22"/>
        <end position="368"/>
    </location>
</feature>
<proteinExistence type="inferred from homology"/>
<dbReference type="Gene3D" id="2.60.120.380">
    <property type="match status" value="1"/>
</dbReference>
<reference evidence="7" key="1">
    <citation type="submission" date="2025-08" db="UniProtKB">
        <authorList>
            <consortium name="RefSeq"/>
        </authorList>
    </citation>
    <scope>IDENTIFICATION</scope>
</reference>
<dbReference type="GO" id="GO:0006508">
    <property type="term" value="P:proteolysis"/>
    <property type="evidence" value="ECO:0007669"/>
    <property type="project" value="InterPro"/>
</dbReference>
<protein>
    <submittedName>
        <fullName evidence="7">Calpain-C</fullName>
    </submittedName>
</protein>
<dbReference type="CDD" id="cd00044">
    <property type="entry name" value="CysPc"/>
    <property type="match status" value="1"/>
</dbReference>
<dbReference type="Gene3D" id="3.90.70.10">
    <property type="entry name" value="Cysteine proteinases"/>
    <property type="match status" value="1"/>
</dbReference>
<dbReference type="InterPro" id="IPR022682">
    <property type="entry name" value="Calpain_domain_III"/>
</dbReference>
<sequence length="708" mass="80126">MVNDVMSEYERIKRSCFKRGELWEDPEFPATQASVFYHQTPPFQFQWKRPKELCNRPIFVSDAPTQFDVIPGKMGDKWLVSCLGVLHLSKGLFYRVVPADQGFGSNGESSGAPSAEYAGVFRFRLWWCGAWVEVLVDDRLPAVHGRLAFVQSRHTDQFWPALLEKAYAKLHGSYEALKYGTLLDGLSDLTGGITESIAIRQDPTGCGRVLAKLLDMTSLITCTVNNSHSSNTNNNNNSNNSIQQQQQLLPQQQQQQSQPQPQSQQQQVRPSIEKLANGIQMGINYRLYSIERVETFGGETIQLVKLRNPVGPGGEYVGAWARGALDWEEVPPTERERLAVRNMADGEFWISYSDFVKTFTHLEVVHLDAETARDEPSLHSKHTWHMKLYQGSWRRGVTAGGCRNNPETFHINPQLHLILSEMEKVIVSLNQHSIMEPKVIGFTAYALPKNSADSINRQFFKKNKSLMNSQYTNSRQVSHRCQLEQGGYLLVPTTFEPTQETSFTLRVYSSKPLKLKLLDTPPSLTKSAIVKAPALEGKGFSQYEAVFLQLADEHRTVNAFELQELLEACLPNDYIKSCACMEVCRQVVLTMDSSGSGRLKFNDFKDLMCSLKYWQAAFKNHTKEKTGILKAERLRDALHEVGFQLNTDVLSILILRYMRKDGTLRFGDFVSAILHLSNAFGIFDSKDPLQNGTIKLSLAEWLRSSLMC</sequence>
<dbReference type="Proteomes" id="UP000694920">
    <property type="component" value="Unplaced"/>
</dbReference>
<evidence type="ECO:0000313" key="7">
    <source>
        <dbReference type="RefSeq" id="XP_015608717.1"/>
    </source>
</evidence>
<dbReference type="KEGG" id="ccin:107274260"/>
<keyword evidence="6" id="KW-1185">Reference proteome</keyword>
<dbReference type="CDD" id="cd16197">
    <property type="entry name" value="EFh_PEF_CalpC"/>
    <property type="match status" value="1"/>
</dbReference>
<gene>
    <name evidence="7" type="primary">LOC107274260</name>
</gene>
<evidence type="ECO:0000313" key="6">
    <source>
        <dbReference type="Proteomes" id="UP000694920"/>
    </source>
</evidence>
<dbReference type="AlphaFoldDB" id="A0AAJ7CEK8"/>
<comment type="caution">
    <text evidence="3">Lacks conserved residue(s) required for the propagation of feature annotation.</text>
</comment>
<dbReference type="InterPro" id="IPR022683">
    <property type="entry name" value="Calpain_III"/>
</dbReference>
<accession>A0AAJ7CEK8</accession>